<dbReference type="PANTHER" id="PTHR43682:SF1">
    <property type="entry name" value="LACTATE UTILIZATION PROTEIN C"/>
    <property type="match status" value="1"/>
</dbReference>
<dbReference type="PANTHER" id="PTHR43682">
    <property type="entry name" value="LACTATE UTILIZATION PROTEIN C"/>
    <property type="match status" value="1"/>
</dbReference>
<dbReference type="SUPFAM" id="SSF100950">
    <property type="entry name" value="NagB/RpiA/CoA transferase-like"/>
    <property type="match status" value="1"/>
</dbReference>
<protein>
    <recommendedName>
        <fullName evidence="1">LUD domain-containing protein</fullName>
    </recommendedName>
</protein>
<dbReference type="InterPro" id="IPR003741">
    <property type="entry name" value="LUD_dom"/>
</dbReference>
<evidence type="ECO:0000313" key="2">
    <source>
        <dbReference type="EMBL" id="SCA56313.1"/>
    </source>
</evidence>
<name>A0A1C3RG84_9PROT</name>
<evidence type="ECO:0000313" key="3">
    <source>
        <dbReference type="Proteomes" id="UP000231658"/>
    </source>
</evidence>
<dbReference type="OrthoDB" id="9794157at2"/>
<dbReference type="AlphaFoldDB" id="A0A1C3RG84"/>
<dbReference type="InterPro" id="IPR024185">
    <property type="entry name" value="FTHF_cligase-like_sf"/>
</dbReference>
<dbReference type="InterPro" id="IPR037171">
    <property type="entry name" value="NagB/RpiA_transferase-like"/>
</dbReference>
<evidence type="ECO:0000259" key="1">
    <source>
        <dbReference type="Pfam" id="PF02589"/>
    </source>
</evidence>
<accession>A0A1C3RG84</accession>
<dbReference type="Proteomes" id="UP000231658">
    <property type="component" value="Unassembled WGS sequence"/>
</dbReference>
<dbReference type="Gene3D" id="3.40.50.10420">
    <property type="entry name" value="NagB/RpiA/CoA transferase-like"/>
    <property type="match status" value="1"/>
</dbReference>
<dbReference type="EMBL" id="FLYE01000012">
    <property type="protein sequence ID" value="SCA56313.1"/>
    <property type="molecule type" value="Genomic_DNA"/>
</dbReference>
<sequence>MAARDYILGRIRWSLGRSSFEREEESLLNARMSEPKANLIPKRAQLDHKAQVSLFVKMAKEVNATVSRLKSVDNIPRAVAKYLKDHELENTVRLAEHEALQGLDWSKLDASFGVSYGDDLSSVVMAYAGAAETGSLALLSGAQNPTTLNFLPDNHIVVIRAEDIVGDYETVYARLRRESKEKDFMPRTLTWVSGPSRTADIEQTLLLGAHGPRNLHILVVDEDHGEEG</sequence>
<reference evidence="2 3" key="1">
    <citation type="submission" date="2016-07" db="EMBL/GenBank/DDBJ databases">
        <authorList>
            <person name="Lefevre C.T."/>
        </authorList>
    </citation>
    <scope>NUCLEOTIDE SEQUENCE [LARGE SCALE GENOMIC DNA]</scope>
    <source>
        <strain evidence="2">PR1</strain>
    </source>
</reference>
<dbReference type="RefSeq" id="WP_069186985.1">
    <property type="nucleotide sequence ID" value="NZ_FLYE01000012.1"/>
</dbReference>
<feature type="domain" description="LUD" evidence="1">
    <location>
        <begin position="128"/>
        <end position="220"/>
    </location>
</feature>
<dbReference type="Pfam" id="PF02589">
    <property type="entry name" value="LUD_dom"/>
    <property type="match status" value="1"/>
</dbReference>
<organism evidence="2 3">
    <name type="scientific">Candidatus Terasakiella magnetica</name>
    <dbReference type="NCBI Taxonomy" id="1867952"/>
    <lineage>
        <taxon>Bacteria</taxon>
        <taxon>Pseudomonadati</taxon>
        <taxon>Pseudomonadota</taxon>
        <taxon>Alphaproteobacteria</taxon>
        <taxon>Rhodospirillales</taxon>
        <taxon>Terasakiellaceae</taxon>
        <taxon>Terasakiella</taxon>
    </lineage>
</organism>
<dbReference type="STRING" id="1867952.MTBPR1_20161"/>
<gene>
    <name evidence="2" type="ORF">MTBPR1_20161</name>
</gene>
<keyword evidence="3" id="KW-1185">Reference proteome</keyword>
<proteinExistence type="predicted"/>